<evidence type="ECO:0000313" key="3">
    <source>
        <dbReference type="Proteomes" id="UP000077405"/>
    </source>
</evidence>
<organism evidence="2 3">
    <name type="scientific">Azospirillum humicireducens</name>
    <dbReference type="NCBI Taxonomy" id="1226968"/>
    <lineage>
        <taxon>Bacteria</taxon>
        <taxon>Pseudomonadati</taxon>
        <taxon>Pseudomonadota</taxon>
        <taxon>Alphaproteobacteria</taxon>
        <taxon>Rhodospirillales</taxon>
        <taxon>Azospirillaceae</taxon>
        <taxon>Azospirillum</taxon>
    </lineage>
</organism>
<dbReference type="KEGG" id="ahu:A6A40_26280"/>
<evidence type="ECO:0000259" key="1">
    <source>
        <dbReference type="PROSITE" id="PS51729"/>
    </source>
</evidence>
<dbReference type="PANTHER" id="PTHR31435:SF10">
    <property type="entry name" value="BSR4717 PROTEIN"/>
    <property type="match status" value="1"/>
</dbReference>
<evidence type="ECO:0000313" key="2">
    <source>
        <dbReference type="EMBL" id="AWB08512.1"/>
    </source>
</evidence>
<gene>
    <name evidence="2" type="ORF">A6A40_26280</name>
</gene>
<dbReference type="InterPro" id="IPR031165">
    <property type="entry name" value="GNAT_YJDJ"/>
</dbReference>
<proteinExistence type="predicted"/>
<dbReference type="AlphaFoldDB" id="A0A2R4VVR8"/>
<accession>A0A2R4VVR8</accession>
<geneLocation type="plasmid" evidence="2 3">
    <name>pYZ5</name>
</geneLocation>
<sequence length="90" mass="9876">MGQAVTDNRAMNRFELAVGSQTVYADYLRNGRTLVISYVEAPPSLRGSGAAGRLMEGVMEAARAEGLKIVPLCSYAALWMRRNRQDELLA</sequence>
<dbReference type="OrthoDB" id="9800945at2"/>
<reference evidence="2 3" key="1">
    <citation type="submission" date="2018-04" db="EMBL/GenBank/DDBJ databases">
        <title>Complete genome sequence of the nitrogen-fixing bacterium Azospirillum humicireducens type strain SgZ-5.</title>
        <authorList>
            <person name="Yu Z."/>
        </authorList>
    </citation>
    <scope>NUCLEOTIDE SEQUENCE [LARGE SCALE GENOMIC DNA]</scope>
    <source>
        <strain evidence="2 3">SgZ-5</strain>
        <plasmid evidence="2 3">pYZ5</plasmid>
    </source>
</reference>
<dbReference type="InterPro" id="IPR045057">
    <property type="entry name" value="Gcn5-rel_NAT"/>
</dbReference>
<dbReference type="Pfam" id="PF14542">
    <property type="entry name" value="Acetyltransf_CG"/>
    <property type="match status" value="1"/>
</dbReference>
<protein>
    <submittedName>
        <fullName evidence="2">N-acetyltransferase</fullName>
    </submittedName>
</protein>
<keyword evidence="2" id="KW-0808">Transferase</keyword>
<dbReference type="EMBL" id="CP028906">
    <property type="protein sequence ID" value="AWB08512.1"/>
    <property type="molecule type" value="Genomic_DNA"/>
</dbReference>
<dbReference type="Proteomes" id="UP000077405">
    <property type="component" value="Plasmid pYZ5"/>
</dbReference>
<keyword evidence="3" id="KW-1185">Reference proteome</keyword>
<dbReference type="RefSeq" id="WP_108548769.1">
    <property type="nucleotide sequence ID" value="NZ_CP028906.1"/>
</dbReference>
<keyword evidence="2" id="KW-0614">Plasmid</keyword>
<dbReference type="GO" id="GO:0016740">
    <property type="term" value="F:transferase activity"/>
    <property type="evidence" value="ECO:0007669"/>
    <property type="project" value="UniProtKB-KW"/>
</dbReference>
<feature type="domain" description="N-acetyltransferase" evidence="1">
    <location>
        <begin position="6"/>
        <end position="90"/>
    </location>
</feature>
<dbReference type="SUPFAM" id="SSF55729">
    <property type="entry name" value="Acyl-CoA N-acyltransferases (Nat)"/>
    <property type="match status" value="1"/>
</dbReference>
<name>A0A2R4VVR8_9PROT</name>
<dbReference type="PANTHER" id="PTHR31435">
    <property type="entry name" value="PROTEIN NATD1"/>
    <property type="match status" value="1"/>
</dbReference>
<dbReference type="InterPro" id="IPR016181">
    <property type="entry name" value="Acyl_CoA_acyltransferase"/>
</dbReference>
<dbReference type="PROSITE" id="PS51729">
    <property type="entry name" value="GNAT_YJDJ"/>
    <property type="match status" value="1"/>
</dbReference>
<dbReference type="Gene3D" id="3.40.630.30">
    <property type="match status" value="1"/>
</dbReference>